<reference evidence="1 2" key="1">
    <citation type="submission" date="2019-03" db="EMBL/GenBank/DDBJ databases">
        <title>Single cell metagenomics reveals metabolic interactions within the superorganism composed of flagellate Streblomastix strix and complex community of Bacteroidetes bacteria on its surface.</title>
        <authorList>
            <person name="Treitli S.C."/>
            <person name="Kolisko M."/>
            <person name="Husnik F."/>
            <person name="Keeling P."/>
            <person name="Hampl V."/>
        </authorList>
    </citation>
    <scope>NUCLEOTIDE SEQUENCE [LARGE SCALE GENOMIC DNA]</scope>
    <source>
        <strain evidence="1">ST1C</strain>
    </source>
</reference>
<name>A0A5J4X4D7_9EUKA</name>
<dbReference type="Proteomes" id="UP000324800">
    <property type="component" value="Unassembled WGS sequence"/>
</dbReference>
<dbReference type="AlphaFoldDB" id="A0A5J4X4D7"/>
<evidence type="ECO:0000313" key="2">
    <source>
        <dbReference type="Proteomes" id="UP000324800"/>
    </source>
</evidence>
<comment type="caution">
    <text evidence="1">The sequence shown here is derived from an EMBL/GenBank/DDBJ whole genome shotgun (WGS) entry which is preliminary data.</text>
</comment>
<sequence>MNNASNAPQPNINTNKSVLVPAIIIRMVGLLIYTSPETGPDFNHSNTIIIEGASEWKRRVKGQKEKTLVKDLLIESVGISTAQLTAYPNEFWLNSSPRYLVKWEQEYNRVIQLEKLGYNINSKQTTKSGTIDNTIVSDFSVHVRLSLSFSRKTHQLRNMGVQLTTDTVKAPITLFTMRAIAHWFAQINKWVDQNKLDLENGNGNGNGNGN</sequence>
<organism evidence="1 2">
    <name type="scientific">Streblomastix strix</name>
    <dbReference type="NCBI Taxonomy" id="222440"/>
    <lineage>
        <taxon>Eukaryota</taxon>
        <taxon>Metamonada</taxon>
        <taxon>Preaxostyla</taxon>
        <taxon>Oxymonadida</taxon>
        <taxon>Streblomastigidae</taxon>
        <taxon>Streblomastix</taxon>
    </lineage>
</organism>
<proteinExistence type="predicted"/>
<protein>
    <submittedName>
        <fullName evidence="1">Uncharacterized protein</fullName>
    </submittedName>
</protein>
<evidence type="ECO:0000313" key="1">
    <source>
        <dbReference type="EMBL" id="KAA6402091.1"/>
    </source>
</evidence>
<gene>
    <name evidence="1" type="ORF">EZS28_002377</name>
</gene>
<accession>A0A5J4X4D7</accession>
<dbReference type="EMBL" id="SNRW01000287">
    <property type="protein sequence ID" value="KAA6402091.1"/>
    <property type="molecule type" value="Genomic_DNA"/>
</dbReference>